<accession>A0A1V4AAK0</accession>
<sequence>MRLATTVLGSLAAAGGLALGLAAPASAGGPPPTPTSLNGGIDALFQAQPVKHAVDDSAIGTVMDKVSGVSAQTGKLLGTK</sequence>
<organism evidence="2 3">
    <name type="scientific">Streptomyces tsukubensis</name>
    <dbReference type="NCBI Taxonomy" id="83656"/>
    <lineage>
        <taxon>Bacteria</taxon>
        <taxon>Bacillati</taxon>
        <taxon>Actinomycetota</taxon>
        <taxon>Actinomycetes</taxon>
        <taxon>Kitasatosporales</taxon>
        <taxon>Streptomycetaceae</taxon>
        <taxon>Streptomyces</taxon>
    </lineage>
</organism>
<name>A0A1V4AAK0_9ACTN</name>
<gene>
    <name evidence="2" type="ORF">B1H18_13075</name>
</gene>
<evidence type="ECO:0000256" key="1">
    <source>
        <dbReference type="SAM" id="SignalP"/>
    </source>
</evidence>
<feature type="signal peptide" evidence="1">
    <location>
        <begin position="1"/>
        <end position="27"/>
    </location>
</feature>
<dbReference type="EMBL" id="MVFC01000008">
    <property type="protein sequence ID" value="OON80103.1"/>
    <property type="molecule type" value="Genomic_DNA"/>
</dbReference>
<feature type="chain" id="PRO_5013138706" description="Secreted protein" evidence="1">
    <location>
        <begin position="28"/>
        <end position="80"/>
    </location>
</feature>
<dbReference type="RefSeq" id="WP_077967842.1">
    <property type="nucleotide sequence ID" value="NZ_CP045178.1"/>
</dbReference>
<evidence type="ECO:0000313" key="3">
    <source>
        <dbReference type="Proteomes" id="UP000190539"/>
    </source>
</evidence>
<evidence type="ECO:0008006" key="4">
    <source>
        <dbReference type="Google" id="ProtNLM"/>
    </source>
</evidence>
<comment type="caution">
    <text evidence="2">The sequence shown here is derived from an EMBL/GenBank/DDBJ whole genome shotgun (WGS) entry which is preliminary data.</text>
</comment>
<protein>
    <recommendedName>
        <fullName evidence="4">Secreted protein</fullName>
    </recommendedName>
</protein>
<reference evidence="2 3" key="1">
    <citation type="submission" date="2017-02" db="EMBL/GenBank/DDBJ databases">
        <title>Draft Genome Sequence of Streptomyces tsukubaensis F601, a Producer of the immunosuppressant tacrolimus FK506.</title>
        <authorList>
            <person name="Zong G."/>
            <person name="Zhong C."/>
            <person name="Fu J."/>
            <person name="Qin R."/>
            <person name="Cao G."/>
        </authorList>
    </citation>
    <scope>NUCLEOTIDE SEQUENCE [LARGE SCALE GENOMIC DNA]</scope>
    <source>
        <strain evidence="2 3">F601</strain>
    </source>
</reference>
<dbReference type="AlphaFoldDB" id="A0A1V4AAK0"/>
<evidence type="ECO:0000313" key="2">
    <source>
        <dbReference type="EMBL" id="OON80103.1"/>
    </source>
</evidence>
<keyword evidence="1" id="KW-0732">Signal</keyword>
<dbReference type="Proteomes" id="UP000190539">
    <property type="component" value="Unassembled WGS sequence"/>
</dbReference>
<proteinExistence type="predicted"/>
<keyword evidence="3" id="KW-1185">Reference proteome</keyword>